<dbReference type="Proteomes" id="UP000765507">
    <property type="component" value="Unassembled WGS sequence"/>
</dbReference>
<sequence length="107" mass="11954">MRGLLALSHAGVLFESSSAVEAIKMLLLCVGCRFELTVMEEEQGWILLQSPKDHLHGVSLLARSILQNACPETTRMLLDLVIPLLDRGDKKHRLTTMAFYVEVSFIS</sequence>
<keyword evidence="2" id="KW-1185">Reference proteome</keyword>
<dbReference type="OrthoDB" id="9039271at2759"/>
<dbReference type="EMBL" id="JAHGAV010000192">
    <property type="protein sequence ID" value="KAG6929016.1"/>
    <property type="molecule type" value="Genomic_DNA"/>
</dbReference>
<evidence type="ECO:0000313" key="2">
    <source>
        <dbReference type="Proteomes" id="UP000765507"/>
    </source>
</evidence>
<dbReference type="PANTHER" id="PTHR23120:SF18">
    <property type="entry name" value="MAESTRO HEAT-LIKE REPEAT FAMILY MEMBER 8"/>
    <property type="match status" value="1"/>
</dbReference>
<organism evidence="1 2">
    <name type="scientific">Chelydra serpentina</name>
    <name type="common">Snapping turtle</name>
    <name type="synonym">Testudo serpentina</name>
    <dbReference type="NCBI Taxonomy" id="8475"/>
    <lineage>
        <taxon>Eukaryota</taxon>
        <taxon>Metazoa</taxon>
        <taxon>Chordata</taxon>
        <taxon>Craniata</taxon>
        <taxon>Vertebrata</taxon>
        <taxon>Euteleostomi</taxon>
        <taxon>Archelosauria</taxon>
        <taxon>Testudinata</taxon>
        <taxon>Testudines</taxon>
        <taxon>Cryptodira</taxon>
        <taxon>Durocryptodira</taxon>
        <taxon>Americhelydia</taxon>
        <taxon>Chelydroidea</taxon>
        <taxon>Chelydridae</taxon>
        <taxon>Chelydra</taxon>
    </lineage>
</organism>
<gene>
    <name evidence="1" type="ORF">G0U57_006675</name>
</gene>
<accession>A0A8T1SIV9</accession>
<dbReference type="GO" id="GO:0005737">
    <property type="term" value="C:cytoplasm"/>
    <property type="evidence" value="ECO:0007669"/>
    <property type="project" value="TreeGrafter"/>
</dbReference>
<evidence type="ECO:0000313" key="1">
    <source>
        <dbReference type="EMBL" id="KAG6929016.1"/>
    </source>
</evidence>
<comment type="caution">
    <text evidence="1">The sequence shown here is derived from an EMBL/GenBank/DDBJ whole genome shotgun (WGS) entry which is preliminary data.</text>
</comment>
<dbReference type="InterPro" id="IPR045206">
    <property type="entry name" value="Maestro_heat-like_prot"/>
</dbReference>
<protein>
    <submittedName>
        <fullName evidence="1">Maestro heat like repeat family member 7</fullName>
    </submittedName>
</protein>
<reference evidence="1 2" key="1">
    <citation type="journal article" date="2020" name="G3 (Bethesda)">
        <title>Draft Genome of the Common Snapping Turtle, Chelydra serpentina, a Model for Phenotypic Plasticity in Reptiles.</title>
        <authorList>
            <person name="Das D."/>
            <person name="Singh S.K."/>
            <person name="Bierstedt J."/>
            <person name="Erickson A."/>
            <person name="Galli G.L.J."/>
            <person name="Crossley D.A. 2nd"/>
            <person name="Rhen T."/>
        </authorList>
    </citation>
    <scope>NUCLEOTIDE SEQUENCE [LARGE SCALE GENOMIC DNA]</scope>
    <source>
        <strain evidence="1">KW</strain>
    </source>
</reference>
<name>A0A8T1SIV9_CHESE</name>
<proteinExistence type="predicted"/>
<dbReference type="AlphaFoldDB" id="A0A8T1SIV9"/>
<dbReference type="PANTHER" id="PTHR23120">
    <property type="entry name" value="MAESTRO-RELATED HEAT DOMAIN-CONTAINING"/>
    <property type="match status" value="1"/>
</dbReference>